<sequence length="1233" mass="128398">MMYAPEAVNGAARCLGRFGAAAPSTLRARGPAQSHQPTKHFNLAISISAELRKCPGTSLIILQAQSSGVQDYPAPKSRADADKRIAPKAGTRFHRRRSARYRVKRRRTSSHTYDDTDASDLALWQEDPAPAVVHSTPSSSISLASRTFTGKNAQGPSGSGPPSGFPLSPATARALARGFRPVDLALASAGPLEVWCGNRSETFHSAPSSSTTTATSTASTTTITTIASERQPPQHQLHPLAGAASALRQQHVASHPLGSEIGGGSGATAAAAAAALGSDPRGGGGRLADGSGNDMLATSTASTTSQTVMSRLGGGIGAGRECAMPGSNSGGGGGVSSGGDGDVDVDVVLLGPSGRPRDLSVLVAAVERLVHRPAGRGRVGCVVVGPSRERVEALQEAAFTLLAERGGGPEAMHVMAIHGGTSFREDVSGLRSQPPDLLLTTPGRMLELLTTDQVQLGHLFESLRVLVFDGAEVLSSRAFRPQVERLLRLLPNAALCTTTASPRRRVPERRGAVAAAAGRTAGGYVSRAVTLVAAAAAANTFASVAEYATAGGGVTSLPAAPLFEVSRPLRTQQPPPATLLARQGLQGTAAPVAASTSGATAAADGSSLQFDLKSLTGLALRSGFATFTLPGNADGGKRTLAAAVATALDGSTWVPPCAVQSGGAVTVPSAREVGTVVSPLGAATAPPPPFHHQLVPLHVLAVPYEEHLPYLYVVVRQHMLSEGRHKIVVQFPSAHLANLYARLFQALGFPAACAHSRKGRVGRQEAVRDFSAAHRGLLFCTEMGSGGLDGASCGLTLMVWVGLPRQPGQLVQYMAAVQQAATAAAAAAAATLPTAMASGVAAAAAAQQRQGLRDVRNQGPGIVDATAATGDAAAAKNDTSAVAADANARVPAAREVAAAEGRPPSPSSPPRCLLVLNDVEAPRVVALAAGEALAAAGLGRVVPVQPGAWSGPLEDVSRLVQKALTRVPPDVKLKGLEGLLGHMWATRTSTVAPGTAWGPAVSVSAAGGSGGGGWPSWVALGAGLGPQPEQQLGAWARRFAEAMGLPQPPLLSRHVAARMGLRSIPGVNMVDFHIGRPPPPGTVPTTTTVTPQAPPPPSAGLRLAVRLQLQRQRRREREIQQMINGEQRQLMLQQVKREKEKKRLQQEEERKRQQEEARLKRQERQQLLREERPKLHPPSVIGRYRWFRALKRAQKKDAIRDSKHSYPQQLSGLRRRRCQLGLVPCRQRGVVGS</sequence>
<dbReference type="GO" id="GO:0016787">
    <property type="term" value="F:hydrolase activity"/>
    <property type="evidence" value="ECO:0007669"/>
    <property type="project" value="UniProtKB-KW"/>
</dbReference>
<feature type="region of interest" description="Disordered" evidence="5">
    <location>
        <begin position="202"/>
        <end position="221"/>
    </location>
</feature>
<dbReference type="GO" id="GO:0005524">
    <property type="term" value="F:ATP binding"/>
    <property type="evidence" value="ECO:0007669"/>
    <property type="project" value="UniProtKB-UniRule"/>
</dbReference>
<comment type="catalytic activity">
    <reaction evidence="4">
        <text>ATP + H2O = ADP + phosphate + H(+)</text>
        <dbReference type="Rhea" id="RHEA:13065"/>
        <dbReference type="ChEBI" id="CHEBI:15377"/>
        <dbReference type="ChEBI" id="CHEBI:15378"/>
        <dbReference type="ChEBI" id="CHEBI:30616"/>
        <dbReference type="ChEBI" id="CHEBI:43474"/>
        <dbReference type="ChEBI" id="CHEBI:456216"/>
        <dbReference type="EC" id="3.6.4.13"/>
    </reaction>
</comment>
<dbReference type="InterPro" id="IPR011545">
    <property type="entry name" value="DEAD/DEAH_box_helicase_dom"/>
</dbReference>
<reference evidence="7 8" key="1">
    <citation type="journal article" date="2010" name="Science">
        <title>Genomic analysis of organismal complexity in the multicellular green alga Volvox carteri.</title>
        <authorList>
            <person name="Prochnik S.E."/>
            <person name="Umen J."/>
            <person name="Nedelcu A.M."/>
            <person name="Hallmann A."/>
            <person name="Miller S.M."/>
            <person name="Nishii I."/>
            <person name="Ferris P."/>
            <person name="Kuo A."/>
            <person name="Mitros T."/>
            <person name="Fritz-Laylin L.K."/>
            <person name="Hellsten U."/>
            <person name="Chapman J."/>
            <person name="Simakov O."/>
            <person name="Rensing S.A."/>
            <person name="Terry A."/>
            <person name="Pangilinan J."/>
            <person name="Kapitonov V."/>
            <person name="Jurka J."/>
            <person name="Salamov A."/>
            <person name="Shapiro H."/>
            <person name="Schmutz J."/>
            <person name="Grimwood J."/>
            <person name="Lindquist E."/>
            <person name="Lucas S."/>
            <person name="Grigoriev I.V."/>
            <person name="Schmitt R."/>
            <person name="Kirk D."/>
            <person name="Rokhsar D.S."/>
        </authorList>
    </citation>
    <scope>NUCLEOTIDE SEQUENCE [LARGE SCALE GENOMIC DNA]</scope>
    <source>
        <strain evidence="8">f. Nagariensis / Eve</strain>
    </source>
</reference>
<dbReference type="GeneID" id="9628527"/>
<dbReference type="eggNOG" id="KOG0345">
    <property type="taxonomic scope" value="Eukaryota"/>
</dbReference>
<dbReference type="AlphaFoldDB" id="D8U0N0"/>
<evidence type="ECO:0000256" key="5">
    <source>
        <dbReference type="SAM" id="MobiDB-lite"/>
    </source>
</evidence>
<evidence type="ECO:0000256" key="2">
    <source>
        <dbReference type="ARBA" id="ARBA00022801"/>
    </source>
</evidence>
<keyword evidence="1 4" id="KW-0547">Nucleotide-binding</keyword>
<keyword evidence="4" id="KW-0694">RNA-binding</keyword>
<evidence type="ECO:0000313" key="7">
    <source>
        <dbReference type="EMBL" id="EFJ46664.1"/>
    </source>
</evidence>
<feature type="region of interest" description="Disordered" evidence="5">
    <location>
        <begin position="1079"/>
        <end position="1099"/>
    </location>
</feature>
<keyword evidence="3 4" id="KW-0067">ATP-binding</keyword>
<gene>
    <name evidence="7" type="ORF">VOLCADRAFT_105409</name>
</gene>
<dbReference type="Proteomes" id="UP000001058">
    <property type="component" value="Unassembled WGS sequence"/>
</dbReference>
<name>D8U0N0_VOLCA</name>
<dbReference type="PANTHER" id="PTHR24031">
    <property type="entry name" value="RNA HELICASE"/>
    <property type="match status" value="1"/>
</dbReference>
<comment type="similarity">
    <text evidence="4">Belongs to the DEAD box helicase family.</text>
</comment>
<dbReference type="Gene3D" id="3.40.50.300">
    <property type="entry name" value="P-loop containing nucleotide triphosphate hydrolases"/>
    <property type="match status" value="2"/>
</dbReference>
<dbReference type="InterPro" id="IPR027417">
    <property type="entry name" value="P-loop_NTPase"/>
</dbReference>
<evidence type="ECO:0000256" key="1">
    <source>
        <dbReference type="ARBA" id="ARBA00022741"/>
    </source>
</evidence>
<evidence type="ECO:0000313" key="8">
    <source>
        <dbReference type="Proteomes" id="UP000001058"/>
    </source>
</evidence>
<comment type="domain">
    <text evidence="4">The Q motif is unique to and characteristic of the DEAD box family of RNA helicases and controls ATP binding and hydrolysis.</text>
</comment>
<feature type="region of interest" description="Disordered" evidence="5">
    <location>
        <begin position="148"/>
        <end position="169"/>
    </location>
</feature>
<dbReference type="InParanoid" id="D8U0N0"/>
<accession>D8U0N0</accession>
<dbReference type="Pfam" id="PF00270">
    <property type="entry name" value="DEAD"/>
    <property type="match status" value="1"/>
</dbReference>
<evidence type="ECO:0000256" key="4">
    <source>
        <dbReference type="RuleBase" id="RU365068"/>
    </source>
</evidence>
<feature type="domain" description="DEAD/DEAH-box helicase" evidence="6">
    <location>
        <begin position="362"/>
        <end position="503"/>
    </location>
</feature>
<dbReference type="GO" id="GO:0003724">
    <property type="term" value="F:RNA helicase activity"/>
    <property type="evidence" value="ECO:0007669"/>
    <property type="project" value="UniProtKB-EC"/>
</dbReference>
<dbReference type="OrthoDB" id="550663at2759"/>
<keyword evidence="2 4" id="KW-0378">Hydrolase</keyword>
<feature type="compositionally biased region" description="Low complexity" evidence="5">
    <location>
        <begin position="160"/>
        <end position="169"/>
    </location>
</feature>
<dbReference type="KEGG" id="vcn:VOLCADRAFT_105409"/>
<dbReference type="STRING" id="3068.D8U0N0"/>
<feature type="compositionally biased region" description="Low complexity" evidence="5">
    <location>
        <begin position="288"/>
        <end position="307"/>
    </location>
</feature>
<evidence type="ECO:0000256" key="3">
    <source>
        <dbReference type="ARBA" id="ARBA00022840"/>
    </source>
</evidence>
<dbReference type="EMBL" id="GL378349">
    <property type="protein sequence ID" value="EFJ46664.1"/>
    <property type="molecule type" value="Genomic_DNA"/>
</dbReference>
<proteinExistence type="inferred from homology"/>
<feature type="compositionally biased region" description="Low complexity" evidence="5">
    <location>
        <begin position="205"/>
        <end position="221"/>
    </location>
</feature>
<evidence type="ECO:0000259" key="6">
    <source>
        <dbReference type="Pfam" id="PF00270"/>
    </source>
</evidence>
<dbReference type="EC" id="3.6.4.13" evidence="4"/>
<feature type="region of interest" description="Disordered" evidence="5">
    <location>
        <begin position="279"/>
        <end position="338"/>
    </location>
</feature>
<comment type="function">
    <text evidence="4">RNA helicase.</text>
</comment>
<feature type="compositionally biased region" description="Basic and acidic residues" evidence="5">
    <location>
        <begin position="1135"/>
        <end position="1174"/>
    </location>
</feature>
<feature type="region of interest" description="Disordered" evidence="5">
    <location>
        <begin position="1135"/>
        <end position="1175"/>
    </location>
</feature>
<dbReference type="RefSeq" id="XP_002952193.1">
    <property type="nucleotide sequence ID" value="XM_002952147.1"/>
</dbReference>
<dbReference type="GO" id="GO:0003723">
    <property type="term" value="F:RNA binding"/>
    <property type="evidence" value="ECO:0007669"/>
    <property type="project" value="UniProtKB-UniRule"/>
</dbReference>
<keyword evidence="8" id="KW-1185">Reference proteome</keyword>
<protein>
    <recommendedName>
        <fullName evidence="4">ATP-dependent RNA helicase</fullName>
        <ecNumber evidence="4">3.6.4.13</ecNumber>
    </recommendedName>
</protein>
<dbReference type="SUPFAM" id="SSF52540">
    <property type="entry name" value="P-loop containing nucleoside triphosphate hydrolases"/>
    <property type="match status" value="1"/>
</dbReference>
<feature type="compositionally biased region" description="Gly residues" evidence="5">
    <location>
        <begin position="328"/>
        <end position="338"/>
    </location>
</feature>
<keyword evidence="4" id="KW-0347">Helicase</keyword>
<organism evidence="8">
    <name type="scientific">Volvox carteri f. nagariensis</name>
    <dbReference type="NCBI Taxonomy" id="3068"/>
    <lineage>
        <taxon>Eukaryota</taxon>
        <taxon>Viridiplantae</taxon>
        <taxon>Chlorophyta</taxon>
        <taxon>core chlorophytes</taxon>
        <taxon>Chlorophyceae</taxon>
        <taxon>CS clade</taxon>
        <taxon>Chlamydomonadales</taxon>
        <taxon>Volvocaceae</taxon>
        <taxon>Volvox</taxon>
    </lineage>
</organism>